<dbReference type="Pfam" id="PF18052">
    <property type="entry name" value="Rx_N"/>
    <property type="match status" value="1"/>
</dbReference>
<dbReference type="Proteomes" id="UP001202328">
    <property type="component" value="Unassembled WGS sequence"/>
</dbReference>
<evidence type="ECO:0000259" key="10">
    <source>
        <dbReference type="Pfam" id="PF23559"/>
    </source>
</evidence>
<dbReference type="Gene3D" id="3.40.50.300">
    <property type="entry name" value="P-loop containing nucleotide triphosphate hydrolases"/>
    <property type="match status" value="1"/>
</dbReference>
<dbReference type="InterPro" id="IPR055414">
    <property type="entry name" value="LRR_R13L4/SHOC2-like"/>
</dbReference>
<sequence>MAEALVTFFLQRLNDFILKEKNLLNGVDKEIKLLQNELEWMRLFIKNADATHRADTEVKLMVNQIRELTFSAEDVIDEFILRVYRHGHHRNGLCALVRSFNSCICSIHKIRLLHELGNQINEINTMSEKISANKSKYVTEGGESSKSSYETSFLMNRHKVKRAPIAEEWDVVGIEDSTKQVKSLLVERGDGKQHRAIVSIVGMGGLGKTTLAKKVCNSIEVQRHFDCFAWVYVSQEYRLKELLQGILKCITTISNEELEKLDEEESRKKLRACLQGGKNYLIVLDDMWNIEAWDDLNPSFPDEMNGSRILLTTRNKHVALYADSSSNNIHELRSLNEMGSWELFMKKIFLPGRGEGCSNNQGYRCPLELQDLGNQMVEKCRGLPLAIVVLGSLLARKEESQIVWSKVNASVNWHLTHGVGSHSCSGILALSYYELPYYLKPCFLYMGIFPEDQEIKVYTLFSYWIAEGFIQTRGEQTMEDIAEDYLQELISRSMIPVGKWKFDGRVKSCRIHDLLRDLCIEESKNDQFLRVCASNDDFTKSLDIRRLIIHGNGDGTNDENQFISEFHGTPNIRSFMCFRKSVNEKQFWRFLCRGFKLLRVLELVEVKNLHKLPKEIGELIHLKYLGLCETYLERLSNSLGKLVNLQTLNLQRCHLENMADQISNLHQLRRLYVLYTEPYDQTILDKCLAVTYVSRLRIDNLRDLQSLVLDAGAWIYGYALGKLSMLKKLRIRGSLIPYKEVISDSIAKLSILRSLELWDCEEVPTLIESSQNDCLNKLHLNGRLSLEKLTVNTEFWFPPNLHKITLMNSHMENDPMVILKKLPNLEILMLHYNPYVGKKLVCSQEGFPRLQLLKLCGLMRLEEWTVEEGALSCLTHLRIYTCKRLEMLPDGLRQLTSLQELEVYNLTQKFIGRLTANVGEDWDKIKHIPSLSLK</sequence>
<evidence type="ECO:0000259" key="8">
    <source>
        <dbReference type="Pfam" id="PF00931"/>
    </source>
</evidence>
<keyword evidence="7" id="KW-0611">Plant defense</keyword>
<feature type="domain" description="Disease resistance N-terminal" evidence="9">
    <location>
        <begin position="6"/>
        <end position="90"/>
    </location>
</feature>
<comment type="caution">
    <text evidence="12">The sequence shown here is derived from an EMBL/GenBank/DDBJ whole genome shotgun (WGS) entry which is preliminary data.</text>
</comment>
<evidence type="ECO:0000256" key="7">
    <source>
        <dbReference type="ARBA" id="ARBA00022821"/>
    </source>
</evidence>
<dbReference type="InterPro" id="IPR058922">
    <property type="entry name" value="WHD_DRP"/>
</dbReference>
<dbReference type="FunFam" id="1.10.10.10:FF:000322">
    <property type="entry name" value="Probable disease resistance protein At1g63360"/>
    <property type="match status" value="1"/>
</dbReference>
<keyword evidence="5" id="KW-0677">Repeat</keyword>
<dbReference type="CDD" id="cd14798">
    <property type="entry name" value="RX-CC_like"/>
    <property type="match status" value="1"/>
</dbReference>
<evidence type="ECO:0000256" key="5">
    <source>
        <dbReference type="ARBA" id="ARBA00022737"/>
    </source>
</evidence>
<feature type="domain" description="NB-ARC" evidence="8">
    <location>
        <begin position="175"/>
        <end position="349"/>
    </location>
</feature>
<dbReference type="Gene3D" id="1.10.8.430">
    <property type="entry name" value="Helical domain of apoptotic protease-activating factors"/>
    <property type="match status" value="1"/>
</dbReference>
<dbReference type="InterPro" id="IPR038005">
    <property type="entry name" value="RX-like_CC"/>
</dbReference>
<evidence type="ECO:0000259" key="9">
    <source>
        <dbReference type="Pfam" id="PF18052"/>
    </source>
</evidence>
<dbReference type="Pfam" id="PF23598">
    <property type="entry name" value="LRR_14"/>
    <property type="match status" value="1"/>
</dbReference>
<comment type="function">
    <text evidence="1">Confers resistance to late blight (Phytophthora infestans) races carrying the avirulence gene Avr1. Resistance proteins guard the plant against pathogens that contain an appropriate avirulence protein via an indirect interaction with this avirulence protein. That triggers a defense system including the hypersensitive response, which restricts the pathogen growth.</text>
</comment>
<dbReference type="Gene3D" id="1.10.10.10">
    <property type="entry name" value="Winged helix-like DNA-binding domain superfamily/Winged helix DNA-binding domain"/>
    <property type="match status" value="1"/>
</dbReference>
<dbReference type="GO" id="GO:0009626">
    <property type="term" value="P:plant-type hypersensitive response"/>
    <property type="evidence" value="ECO:0007669"/>
    <property type="project" value="UniProtKB-KW"/>
</dbReference>
<dbReference type="InterPro" id="IPR032675">
    <property type="entry name" value="LRR_dom_sf"/>
</dbReference>
<proteinExistence type="predicted"/>
<protein>
    <recommendedName>
        <fullName evidence="14">Disease resistance protein</fullName>
    </recommendedName>
</protein>
<dbReference type="AlphaFoldDB" id="A0AAD4S1P4"/>
<name>A0AAD4S1P4_9MAGN</name>
<dbReference type="GO" id="GO:0043531">
    <property type="term" value="F:ADP binding"/>
    <property type="evidence" value="ECO:0007669"/>
    <property type="project" value="InterPro"/>
</dbReference>
<dbReference type="InterPro" id="IPR044974">
    <property type="entry name" value="Disease_R_plants"/>
</dbReference>
<dbReference type="Gene3D" id="1.20.5.4130">
    <property type="match status" value="1"/>
</dbReference>
<dbReference type="PANTHER" id="PTHR23155:SF1152">
    <property type="entry name" value="AAA+ ATPASE DOMAIN-CONTAINING PROTEIN"/>
    <property type="match status" value="1"/>
</dbReference>
<evidence type="ECO:0000256" key="4">
    <source>
        <dbReference type="ARBA" id="ARBA00022667"/>
    </source>
</evidence>
<gene>
    <name evidence="12" type="ORF">MKW98_025238</name>
</gene>
<accession>A0AAD4S1P4</accession>
<evidence type="ECO:0000256" key="6">
    <source>
        <dbReference type="ARBA" id="ARBA00022741"/>
    </source>
</evidence>
<evidence type="ECO:0000259" key="11">
    <source>
        <dbReference type="Pfam" id="PF23598"/>
    </source>
</evidence>
<dbReference type="InterPro" id="IPR002182">
    <property type="entry name" value="NB-ARC"/>
</dbReference>
<keyword evidence="13" id="KW-1185">Reference proteome</keyword>
<dbReference type="Pfam" id="PF23559">
    <property type="entry name" value="WHD_DRP"/>
    <property type="match status" value="1"/>
</dbReference>
<organism evidence="12 13">
    <name type="scientific">Papaver atlanticum</name>
    <dbReference type="NCBI Taxonomy" id="357466"/>
    <lineage>
        <taxon>Eukaryota</taxon>
        <taxon>Viridiplantae</taxon>
        <taxon>Streptophyta</taxon>
        <taxon>Embryophyta</taxon>
        <taxon>Tracheophyta</taxon>
        <taxon>Spermatophyta</taxon>
        <taxon>Magnoliopsida</taxon>
        <taxon>Ranunculales</taxon>
        <taxon>Papaveraceae</taxon>
        <taxon>Papaveroideae</taxon>
        <taxon>Papaver</taxon>
    </lineage>
</organism>
<dbReference type="PRINTS" id="PR00364">
    <property type="entry name" value="DISEASERSIST"/>
</dbReference>
<evidence type="ECO:0000256" key="1">
    <source>
        <dbReference type="ARBA" id="ARBA00002074"/>
    </source>
</evidence>
<dbReference type="FunFam" id="3.40.50.300:FF:001091">
    <property type="entry name" value="Probable disease resistance protein At1g61300"/>
    <property type="match status" value="1"/>
</dbReference>
<dbReference type="InterPro" id="IPR042197">
    <property type="entry name" value="Apaf_helical"/>
</dbReference>
<keyword evidence="4" id="KW-0381">Hypersensitive response</keyword>
<evidence type="ECO:0008006" key="14">
    <source>
        <dbReference type="Google" id="ProtNLM"/>
    </source>
</evidence>
<dbReference type="SUPFAM" id="SSF52058">
    <property type="entry name" value="L domain-like"/>
    <property type="match status" value="1"/>
</dbReference>
<feature type="domain" description="Disease resistance R13L4/SHOC-2-like LRR" evidence="11">
    <location>
        <begin position="572"/>
        <end position="879"/>
    </location>
</feature>
<evidence type="ECO:0000313" key="12">
    <source>
        <dbReference type="EMBL" id="KAI3853721.1"/>
    </source>
</evidence>
<dbReference type="InterPro" id="IPR041118">
    <property type="entry name" value="Rx_N"/>
</dbReference>
<reference evidence="12" key="1">
    <citation type="submission" date="2022-04" db="EMBL/GenBank/DDBJ databases">
        <title>A functionally conserved STORR gene fusion in Papaver species that diverged 16.8 million years ago.</title>
        <authorList>
            <person name="Catania T."/>
        </authorList>
    </citation>
    <scope>NUCLEOTIDE SEQUENCE</scope>
    <source>
        <strain evidence="12">S-188037</strain>
    </source>
</reference>
<evidence type="ECO:0000256" key="2">
    <source>
        <dbReference type="ARBA" id="ARBA00004496"/>
    </source>
</evidence>
<evidence type="ECO:0000256" key="3">
    <source>
        <dbReference type="ARBA" id="ARBA00022490"/>
    </source>
</evidence>
<dbReference type="Gene3D" id="3.80.10.10">
    <property type="entry name" value="Ribonuclease Inhibitor"/>
    <property type="match status" value="1"/>
</dbReference>
<comment type="subcellular location">
    <subcellularLocation>
        <location evidence="2">Cytoplasm</location>
    </subcellularLocation>
</comment>
<keyword evidence="3" id="KW-0963">Cytoplasm</keyword>
<dbReference type="Pfam" id="PF00931">
    <property type="entry name" value="NB-ARC"/>
    <property type="match status" value="1"/>
</dbReference>
<dbReference type="SUPFAM" id="SSF52540">
    <property type="entry name" value="P-loop containing nucleoside triphosphate hydrolases"/>
    <property type="match status" value="1"/>
</dbReference>
<dbReference type="EMBL" id="JAJJMB010015535">
    <property type="protein sequence ID" value="KAI3853721.1"/>
    <property type="molecule type" value="Genomic_DNA"/>
</dbReference>
<dbReference type="InterPro" id="IPR027417">
    <property type="entry name" value="P-loop_NTPase"/>
</dbReference>
<evidence type="ECO:0000313" key="13">
    <source>
        <dbReference type="Proteomes" id="UP001202328"/>
    </source>
</evidence>
<feature type="domain" description="Disease resistance protein winged helix" evidence="10">
    <location>
        <begin position="448"/>
        <end position="519"/>
    </location>
</feature>
<dbReference type="InterPro" id="IPR036388">
    <property type="entry name" value="WH-like_DNA-bd_sf"/>
</dbReference>
<dbReference type="PANTHER" id="PTHR23155">
    <property type="entry name" value="DISEASE RESISTANCE PROTEIN RP"/>
    <property type="match status" value="1"/>
</dbReference>
<keyword evidence="6" id="KW-0547">Nucleotide-binding</keyword>